<accession>W4LM41</accession>
<dbReference type="AlphaFoldDB" id="W4LM41"/>
<evidence type="ECO:0000313" key="5">
    <source>
        <dbReference type="EMBL" id="ETW98974.1"/>
    </source>
</evidence>
<evidence type="ECO:0000313" key="6">
    <source>
        <dbReference type="Proteomes" id="UP000019140"/>
    </source>
</evidence>
<protein>
    <recommendedName>
        <fullName evidence="4">D-isomer specific 2-hydroxyacid dehydrogenase NAD-binding domain-containing protein</fullName>
    </recommendedName>
</protein>
<evidence type="ECO:0000256" key="3">
    <source>
        <dbReference type="ARBA" id="ARBA00023027"/>
    </source>
</evidence>
<proteinExistence type="inferred from homology"/>
<dbReference type="InterPro" id="IPR050857">
    <property type="entry name" value="D-2-hydroxyacid_DH"/>
</dbReference>
<evidence type="ECO:0000256" key="2">
    <source>
        <dbReference type="ARBA" id="ARBA00023002"/>
    </source>
</evidence>
<dbReference type="GO" id="GO:0051287">
    <property type="term" value="F:NAD binding"/>
    <property type="evidence" value="ECO:0007669"/>
    <property type="project" value="InterPro"/>
</dbReference>
<organism evidence="5 6">
    <name type="scientific">Candidatus Entotheonella gemina</name>
    <dbReference type="NCBI Taxonomy" id="1429439"/>
    <lineage>
        <taxon>Bacteria</taxon>
        <taxon>Pseudomonadati</taxon>
        <taxon>Nitrospinota/Tectimicrobiota group</taxon>
        <taxon>Candidatus Tectimicrobiota</taxon>
        <taxon>Candidatus Entotheonellia</taxon>
        <taxon>Candidatus Entotheonellales</taxon>
        <taxon>Candidatus Entotheonellaceae</taxon>
        <taxon>Candidatus Entotheonella</taxon>
    </lineage>
</organism>
<dbReference type="Pfam" id="PF02826">
    <property type="entry name" value="2-Hacid_dh_C"/>
    <property type="match status" value="1"/>
</dbReference>
<comment type="caution">
    <text evidence="5">The sequence shown here is derived from an EMBL/GenBank/DDBJ whole genome shotgun (WGS) entry which is preliminary data.</text>
</comment>
<sequence length="362" mass="38922">MRAAQTPVKVFVFAPADPTGETHQRLQDQGCELVFGNPAWENPGETHEAEMAAMAAGCEALVGTSIRSSPITKRIMASSSNLRIVAKYSIGVDDVDVEAATELGILVTHSPTESNWGGVAEGTVTCMLTMLKKVGERDRHLKEEAGWKESRLEGTYVGSRADGYAGITLGLIGLGRVGGRVAALMRPWNMRILACDPYVPDAKFDELGVERTDLNTLLSESDVVSLHVVLNRETRHMIGAEQFGLMKPSALFINTARGFCVDETALAEALERDRIAGAAIDAFEYEPLAADSPLRRLGDKVLLSPHMISATVGSGLGPGISWATDSVLQALRGEVPDCVFNQEVIPQWQSRFGGKSVWGANA</sequence>
<keyword evidence="2" id="KW-0560">Oxidoreductase</keyword>
<dbReference type="PANTHER" id="PTHR42789">
    <property type="entry name" value="D-ISOMER SPECIFIC 2-HYDROXYACID DEHYDROGENASE FAMILY PROTEIN (AFU_ORTHOLOGUE AFUA_6G10090)"/>
    <property type="match status" value="1"/>
</dbReference>
<dbReference type="HOGENOM" id="CLU_019796_1_3_7"/>
<keyword evidence="6" id="KW-1185">Reference proteome</keyword>
<dbReference type="GO" id="GO:0016616">
    <property type="term" value="F:oxidoreductase activity, acting on the CH-OH group of donors, NAD or NADP as acceptor"/>
    <property type="evidence" value="ECO:0007669"/>
    <property type="project" value="InterPro"/>
</dbReference>
<dbReference type="PANTHER" id="PTHR42789:SF1">
    <property type="entry name" value="D-ISOMER SPECIFIC 2-HYDROXYACID DEHYDROGENASE FAMILY PROTEIN (AFU_ORTHOLOGUE AFUA_6G10090)"/>
    <property type="match status" value="1"/>
</dbReference>
<dbReference type="EMBL" id="AZHX01001886">
    <property type="protein sequence ID" value="ETW98974.1"/>
    <property type="molecule type" value="Genomic_DNA"/>
</dbReference>
<dbReference type="SUPFAM" id="SSF52283">
    <property type="entry name" value="Formate/glycerate dehydrogenase catalytic domain-like"/>
    <property type="match status" value="1"/>
</dbReference>
<reference evidence="5 6" key="1">
    <citation type="journal article" date="2014" name="Nature">
        <title>An environmental bacterial taxon with a large and distinct metabolic repertoire.</title>
        <authorList>
            <person name="Wilson M.C."/>
            <person name="Mori T."/>
            <person name="Ruckert C."/>
            <person name="Uria A.R."/>
            <person name="Helf M.J."/>
            <person name="Takada K."/>
            <person name="Gernert C."/>
            <person name="Steffens U.A."/>
            <person name="Heycke N."/>
            <person name="Schmitt S."/>
            <person name="Rinke C."/>
            <person name="Helfrich E.J."/>
            <person name="Brachmann A.O."/>
            <person name="Gurgui C."/>
            <person name="Wakimoto T."/>
            <person name="Kracht M."/>
            <person name="Crusemann M."/>
            <person name="Hentschel U."/>
            <person name="Abe I."/>
            <person name="Matsunaga S."/>
            <person name="Kalinowski J."/>
            <person name="Takeyama H."/>
            <person name="Piel J."/>
        </authorList>
    </citation>
    <scope>NUCLEOTIDE SEQUENCE [LARGE SCALE GENOMIC DNA]</scope>
    <source>
        <strain evidence="6">TSY2</strain>
    </source>
</reference>
<dbReference type="Proteomes" id="UP000019140">
    <property type="component" value="Unassembled WGS sequence"/>
</dbReference>
<dbReference type="PATRIC" id="fig|1429439.4.peg.7027"/>
<dbReference type="InterPro" id="IPR036291">
    <property type="entry name" value="NAD(P)-bd_dom_sf"/>
</dbReference>
<dbReference type="SUPFAM" id="SSF51735">
    <property type="entry name" value="NAD(P)-binding Rossmann-fold domains"/>
    <property type="match status" value="1"/>
</dbReference>
<comment type="similarity">
    <text evidence="1">Belongs to the D-isomer specific 2-hydroxyacid dehydrogenase family.</text>
</comment>
<gene>
    <name evidence="5" type="ORF">ETSY2_41810</name>
</gene>
<evidence type="ECO:0000256" key="1">
    <source>
        <dbReference type="ARBA" id="ARBA00005854"/>
    </source>
</evidence>
<dbReference type="Gene3D" id="3.40.50.720">
    <property type="entry name" value="NAD(P)-binding Rossmann-like Domain"/>
    <property type="match status" value="2"/>
</dbReference>
<feature type="domain" description="D-isomer specific 2-hydroxyacid dehydrogenase NAD-binding" evidence="4">
    <location>
        <begin position="125"/>
        <end position="307"/>
    </location>
</feature>
<name>W4LM41_9BACT</name>
<dbReference type="InterPro" id="IPR006140">
    <property type="entry name" value="D-isomer_DH_NAD-bd"/>
</dbReference>
<keyword evidence="3" id="KW-0520">NAD</keyword>
<evidence type="ECO:0000259" key="4">
    <source>
        <dbReference type="Pfam" id="PF02826"/>
    </source>
</evidence>